<organism evidence="2 3">
    <name type="scientific">Prosthecobacter vanneervenii</name>
    <dbReference type="NCBI Taxonomy" id="48466"/>
    <lineage>
        <taxon>Bacteria</taxon>
        <taxon>Pseudomonadati</taxon>
        <taxon>Verrucomicrobiota</taxon>
        <taxon>Verrucomicrobiia</taxon>
        <taxon>Verrucomicrobiales</taxon>
        <taxon>Verrucomicrobiaceae</taxon>
        <taxon>Prosthecobacter</taxon>
    </lineage>
</organism>
<proteinExistence type="predicted"/>
<gene>
    <name evidence="2" type="ORF">HNQ65_002237</name>
</gene>
<keyword evidence="3" id="KW-1185">Reference proteome</keyword>
<dbReference type="Proteomes" id="UP000590740">
    <property type="component" value="Unassembled WGS sequence"/>
</dbReference>
<dbReference type="EMBL" id="JACHIG010000004">
    <property type="protein sequence ID" value="MBB5032655.1"/>
    <property type="molecule type" value="Genomic_DNA"/>
</dbReference>
<dbReference type="PANTHER" id="PTHR43283:SF3">
    <property type="entry name" value="BETA-LACTAMASE FAMILY PROTEIN (AFU_ORTHOLOGUE AFUA_5G07500)"/>
    <property type="match status" value="1"/>
</dbReference>
<dbReference type="InterPro" id="IPR001466">
    <property type="entry name" value="Beta-lactam-related"/>
</dbReference>
<dbReference type="InterPro" id="IPR050789">
    <property type="entry name" value="Diverse_Enzym_Activities"/>
</dbReference>
<dbReference type="Gene3D" id="3.40.710.10">
    <property type="entry name" value="DD-peptidase/beta-lactamase superfamily"/>
    <property type="match status" value="1"/>
</dbReference>
<name>A0A7W7YB86_9BACT</name>
<reference evidence="2 3" key="1">
    <citation type="submission" date="2020-08" db="EMBL/GenBank/DDBJ databases">
        <title>Genomic Encyclopedia of Type Strains, Phase IV (KMG-IV): sequencing the most valuable type-strain genomes for metagenomic binning, comparative biology and taxonomic classification.</title>
        <authorList>
            <person name="Goeker M."/>
        </authorList>
    </citation>
    <scope>NUCLEOTIDE SEQUENCE [LARGE SCALE GENOMIC DNA]</scope>
    <source>
        <strain evidence="2 3">DSM 12252</strain>
    </source>
</reference>
<dbReference type="InterPro" id="IPR012338">
    <property type="entry name" value="Beta-lactam/transpept-like"/>
</dbReference>
<comment type="caution">
    <text evidence="2">The sequence shown here is derived from an EMBL/GenBank/DDBJ whole genome shotgun (WGS) entry which is preliminary data.</text>
</comment>
<dbReference type="AlphaFoldDB" id="A0A7W7YB86"/>
<feature type="domain" description="Beta-lactamase-related" evidence="1">
    <location>
        <begin position="27"/>
        <end position="371"/>
    </location>
</feature>
<evidence type="ECO:0000313" key="3">
    <source>
        <dbReference type="Proteomes" id="UP000590740"/>
    </source>
</evidence>
<protein>
    <submittedName>
        <fullName evidence="2">CubicO group peptidase (Beta-lactamase class C family)</fullName>
    </submittedName>
</protein>
<dbReference type="RefSeq" id="WP_184339575.1">
    <property type="nucleotide sequence ID" value="NZ_JACHIG010000004.1"/>
</dbReference>
<sequence length="389" mass="41702">MRPLLLPFLLSSITFADTPKLPGIGEAMQEMIAKGEVAGAVTVVAKKDGVVHLEANGMADIEKQKVMSVDSMGWIASMTKPITGTAIMMLQDEGKLNIADPVAKYLPEFAALKTPSGKPANLTITQILTHTSGLGEAGGAKAQEAHTLADLVPIWLATPMQFEPGQKWQYCQSGINAASRIVEVISGMTFDEFLQERLFDPLGMKNTTFYPTDAQWSTVATGYAKNKETGKLEAVQPRADFGKRGRPPQGNGGLYSCAKDYTRFCQMLLNGGTLEGKRILSPEAVKILSSAHTGDLPCGFFQKPEFGSHGKNYGWGIGTCVLKAPHEGLAAMLSPGTFGHGGAWGTQAWIDPKKEVIYVLIVQRANFPNSDASPVREAFQNAAAKALGK</sequence>
<evidence type="ECO:0000259" key="1">
    <source>
        <dbReference type="Pfam" id="PF00144"/>
    </source>
</evidence>
<dbReference type="PANTHER" id="PTHR43283">
    <property type="entry name" value="BETA-LACTAMASE-RELATED"/>
    <property type="match status" value="1"/>
</dbReference>
<accession>A0A7W7YB86</accession>
<dbReference type="SUPFAM" id="SSF56601">
    <property type="entry name" value="beta-lactamase/transpeptidase-like"/>
    <property type="match status" value="1"/>
</dbReference>
<evidence type="ECO:0000313" key="2">
    <source>
        <dbReference type="EMBL" id="MBB5032655.1"/>
    </source>
</evidence>
<dbReference type="Pfam" id="PF00144">
    <property type="entry name" value="Beta-lactamase"/>
    <property type="match status" value="1"/>
</dbReference>